<keyword evidence="2" id="KW-0539">Nucleus</keyword>
<name>A0A8J5I2J2_ZINOF</name>
<protein>
    <recommendedName>
        <fullName evidence="4">EVE domain-containing protein</fullName>
    </recommendedName>
</protein>
<evidence type="ECO:0000256" key="2">
    <source>
        <dbReference type="ARBA" id="ARBA00023242"/>
    </source>
</evidence>
<dbReference type="Proteomes" id="UP000734854">
    <property type="component" value="Unassembled WGS sequence"/>
</dbReference>
<sequence>MVKGRQSYWLLKTEPAEWSWEDQRSNGGVSTWDGVRNHQALNHMKSMRLGDRCFFYHSGGGASARRIVGVVEVVKQWYLSSVPDSFRGGRGGDAAGAVDVRSLGEMRRPVELRQIKAEADAMKGFALLKQPRLSVVPVPEGIWERICEMGGGYGETTEEEDEEAETATPPPPSSPPANK</sequence>
<feature type="compositionally biased region" description="Pro residues" evidence="3">
    <location>
        <begin position="168"/>
        <end position="179"/>
    </location>
</feature>
<dbReference type="PANTHER" id="PTHR14087">
    <property type="entry name" value="THYMOCYTE NUCLEAR PROTEIN 1"/>
    <property type="match status" value="1"/>
</dbReference>
<dbReference type="PANTHER" id="PTHR14087:SF8">
    <property type="entry name" value="OS03G0676100 PROTEIN"/>
    <property type="match status" value="1"/>
</dbReference>
<evidence type="ECO:0000256" key="1">
    <source>
        <dbReference type="ARBA" id="ARBA00004123"/>
    </source>
</evidence>
<dbReference type="InterPro" id="IPR002740">
    <property type="entry name" value="EVE_domain"/>
</dbReference>
<reference evidence="5 6" key="1">
    <citation type="submission" date="2020-08" db="EMBL/GenBank/DDBJ databases">
        <title>Plant Genome Project.</title>
        <authorList>
            <person name="Zhang R.-G."/>
        </authorList>
    </citation>
    <scope>NUCLEOTIDE SEQUENCE [LARGE SCALE GENOMIC DNA]</scope>
    <source>
        <tissue evidence="5">Rhizome</tissue>
    </source>
</reference>
<feature type="region of interest" description="Disordered" evidence="3">
    <location>
        <begin position="150"/>
        <end position="179"/>
    </location>
</feature>
<evidence type="ECO:0000313" key="6">
    <source>
        <dbReference type="Proteomes" id="UP000734854"/>
    </source>
</evidence>
<evidence type="ECO:0000256" key="3">
    <source>
        <dbReference type="SAM" id="MobiDB-lite"/>
    </source>
</evidence>
<keyword evidence="6" id="KW-1185">Reference proteome</keyword>
<evidence type="ECO:0000259" key="4">
    <source>
        <dbReference type="Pfam" id="PF01878"/>
    </source>
</evidence>
<comment type="caution">
    <text evidence="5">The sequence shown here is derived from an EMBL/GenBank/DDBJ whole genome shotgun (WGS) entry which is preliminary data.</text>
</comment>
<comment type="subcellular location">
    <subcellularLocation>
        <location evidence="1">Nucleus</location>
    </subcellularLocation>
</comment>
<accession>A0A8J5I2J2</accession>
<organism evidence="5 6">
    <name type="scientific">Zingiber officinale</name>
    <name type="common">Ginger</name>
    <name type="synonym">Amomum zingiber</name>
    <dbReference type="NCBI Taxonomy" id="94328"/>
    <lineage>
        <taxon>Eukaryota</taxon>
        <taxon>Viridiplantae</taxon>
        <taxon>Streptophyta</taxon>
        <taxon>Embryophyta</taxon>
        <taxon>Tracheophyta</taxon>
        <taxon>Spermatophyta</taxon>
        <taxon>Magnoliopsida</taxon>
        <taxon>Liliopsida</taxon>
        <taxon>Zingiberales</taxon>
        <taxon>Zingiberaceae</taxon>
        <taxon>Zingiber</taxon>
    </lineage>
</organism>
<dbReference type="GO" id="GO:0005634">
    <property type="term" value="C:nucleus"/>
    <property type="evidence" value="ECO:0007669"/>
    <property type="project" value="UniProtKB-SubCell"/>
</dbReference>
<dbReference type="InterPro" id="IPR052181">
    <property type="entry name" value="5hmC_binding"/>
</dbReference>
<dbReference type="CDD" id="cd21133">
    <property type="entry name" value="EVE"/>
    <property type="match status" value="1"/>
</dbReference>
<dbReference type="AlphaFoldDB" id="A0A8J5I2J2"/>
<dbReference type="Pfam" id="PF01878">
    <property type="entry name" value="EVE"/>
    <property type="match status" value="1"/>
</dbReference>
<proteinExistence type="predicted"/>
<gene>
    <name evidence="5" type="ORF">ZIOFF_006337</name>
</gene>
<dbReference type="InterPro" id="IPR047197">
    <property type="entry name" value="THYN1-like_EVE"/>
</dbReference>
<evidence type="ECO:0000313" key="5">
    <source>
        <dbReference type="EMBL" id="KAG6532491.1"/>
    </source>
</evidence>
<dbReference type="OrthoDB" id="41445at2759"/>
<dbReference type="EMBL" id="JACMSC010000002">
    <property type="protein sequence ID" value="KAG6532491.1"/>
    <property type="molecule type" value="Genomic_DNA"/>
</dbReference>
<feature type="domain" description="EVE" evidence="4">
    <location>
        <begin position="7"/>
        <end position="149"/>
    </location>
</feature>
<feature type="compositionally biased region" description="Acidic residues" evidence="3">
    <location>
        <begin position="156"/>
        <end position="165"/>
    </location>
</feature>